<dbReference type="Proteomes" id="UP001305414">
    <property type="component" value="Unassembled WGS sequence"/>
</dbReference>
<keyword evidence="6" id="KW-0812">Transmembrane</keyword>
<accession>A0AAN7UNC0</accession>
<dbReference type="GO" id="GO:0005506">
    <property type="term" value="F:iron ion binding"/>
    <property type="evidence" value="ECO:0007669"/>
    <property type="project" value="InterPro"/>
</dbReference>
<dbReference type="GO" id="GO:0004497">
    <property type="term" value="F:monooxygenase activity"/>
    <property type="evidence" value="ECO:0007669"/>
    <property type="project" value="InterPro"/>
</dbReference>
<keyword evidence="3" id="KW-0349">Heme</keyword>
<dbReference type="InterPro" id="IPR036396">
    <property type="entry name" value="Cyt_P450_sf"/>
</dbReference>
<comment type="caution">
    <text evidence="7">The sequence shown here is derived from an EMBL/GenBank/DDBJ whole genome shotgun (WGS) entry which is preliminary data.</text>
</comment>
<keyword evidence="5" id="KW-0408">Iron</keyword>
<dbReference type="InterPro" id="IPR050121">
    <property type="entry name" value="Cytochrome_P450_monoxygenase"/>
</dbReference>
<dbReference type="PANTHER" id="PTHR24305:SF166">
    <property type="entry name" value="CYTOCHROME P450 12A4, MITOCHONDRIAL-RELATED"/>
    <property type="match status" value="1"/>
</dbReference>
<evidence type="ECO:0000256" key="1">
    <source>
        <dbReference type="ARBA" id="ARBA00001971"/>
    </source>
</evidence>
<sequence length="461" mass="52219">MQRGNLAYQVASFNTQVLTMNPLSTVGLLCAVYFLILRRLGFRKWFRLPNLSVSFPCDLIGDRQIADFSFAGATNLRYRLELRAMPNTRLIRAFQLNNSFTTNDVQVHRDFLKKASQAIRLIRTDNWVKLGTITQTSLDSCLKHFKDGLPYNHSDHEEVMRVVSFSVMLNVLFGVDPSAINLDEARKATDAINRLWVQSKDKDSIPSLYDQTVLNNALEILLPAEYPCEASTNPLNLIMPAYETLWRVVLLTFVSIAYQADDPKTIEELREAVRNVPQCLYQGGDPESKALAIAKEGLRLYPPTKRIYRARLCVSPNGEKGPVAADVEGWHRDSRVWGDAAGVFDPQRFHPRGHERDRENTVVAPTDDIQPTPAIPYYQRIGYFPFGVGRHMCPAAAGFGERIITLLVVELTRRLGDRQTGLKINFNNLKLQKASCTLLPSGRSDMENWVLELRDTRHPDA</sequence>
<proteinExistence type="inferred from homology"/>
<gene>
    <name evidence="7" type="ORF">RRF57_006174</name>
</gene>
<dbReference type="EMBL" id="JAWHQM010000016">
    <property type="protein sequence ID" value="KAK5630459.1"/>
    <property type="molecule type" value="Genomic_DNA"/>
</dbReference>
<dbReference type="PROSITE" id="PS00086">
    <property type="entry name" value="CYTOCHROME_P450"/>
    <property type="match status" value="1"/>
</dbReference>
<dbReference type="GO" id="GO:0020037">
    <property type="term" value="F:heme binding"/>
    <property type="evidence" value="ECO:0007669"/>
    <property type="project" value="InterPro"/>
</dbReference>
<comment type="similarity">
    <text evidence="2">Belongs to the cytochrome P450 family.</text>
</comment>
<evidence type="ECO:0000256" key="3">
    <source>
        <dbReference type="ARBA" id="ARBA00022617"/>
    </source>
</evidence>
<organism evidence="7 8">
    <name type="scientific">Xylaria bambusicola</name>
    <dbReference type="NCBI Taxonomy" id="326684"/>
    <lineage>
        <taxon>Eukaryota</taxon>
        <taxon>Fungi</taxon>
        <taxon>Dikarya</taxon>
        <taxon>Ascomycota</taxon>
        <taxon>Pezizomycotina</taxon>
        <taxon>Sordariomycetes</taxon>
        <taxon>Xylariomycetidae</taxon>
        <taxon>Xylariales</taxon>
        <taxon>Xylariaceae</taxon>
        <taxon>Xylaria</taxon>
    </lineage>
</organism>
<keyword evidence="8" id="KW-1185">Reference proteome</keyword>
<evidence type="ECO:0000256" key="5">
    <source>
        <dbReference type="ARBA" id="ARBA00023004"/>
    </source>
</evidence>
<dbReference type="InterPro" id="IPR017972">
    <property type="entry name" value="Cyt_P450_CS"/>
</dbReference>
<name>A0AAN7UNC0_9PEZI</name>
<evidence type="ECO:0000313" key="7">
    <source>
        <dbReference type="EMBL" id="KAK5630459.1"/>
    </source>
</evidence>
<comment type="cofactor">
    <cofactor evidence="1">
        <name>heme</name>
        <dbReference type="ChEBI" id="CHEBI:30413"/>
    </cofactor>
</comment>
<evidence type="ECO:0008006" key="9">
    <source>
        <dbReference type="Google" id="ProtNLM"/>
    </source>
</evidence>
<feature type="transmembrane region" description="Helical" evidence="6">
    <location>
        <begin position="20"/>
        <end position="37"/>
    </location>
</feature>
<dbReference type="SUPFAM" id="SSF48264">
    <property type="entry name" value="Cytochrome P450"/>
    <property type="match status" value="1"/>
</dbReference>
<dbReference type="GO" id="GO:0016705">
    <property type="term" value="F:oxidoreductase activity, acting on paired donors, with incorporation or reduction of molecular oxygen"/>
    <property type="evidence" value="ECO:0007669"/>
    <property type="project" value="InterPro"/>
</dbReference>
<dbReference type="AlphaFoldDB" id="A0AAN7UNC0"/>
<reference evidence="7 8" key="1">
    <citation type="submission" date="2023-10" db="EMBL/GenBank/DDBJ databases">
        <title>Draft genome sequence of Xylaria bambusicola isolate GMP-LS, the root and basal stem rot pathogen of sugarcane in Indonesia.</title>
        <authorList>
            <person name="Selvaraj P."/>
            <person name="Muralishankar V."/>
            <person name="Muruganantham S."/>
            <person name="Sp S."/>
            <person name="Haryani S."/>
            <person name="Lau K.J.X."/>
            <person name="Naqvi N.I."/>
        </authorList>
    </citation>
    <scope>NUCLEOTIDE SEQUENCE [LARGE SCALE GENOMIC DNA]</scope>
    <source>
        <strain evidence="7">GMP-LS</strain>
    </source>
</reference>
<dbReference type="Gene3D" id="1.10.630.10">
    <property type="entry name" value="Cytochrome P450"/>
    <property type="match status" value="1"/>
</dbReference>
<evidence type="ECO:0000256" key="2">
    <source>
        <dbReference type="ARBA" id="ARBA00010617"/>
    </source>
</evidence>
<keyword evidence="4" id="KW-0479">Metal-binding</keyword>
<protein>
    <recommendedName>
        <fullName evidence="9">Cytochrome P450</fullName>
    </recommendedName>
</protein>
<dbReference type="PANTHER" id="PTHR24305">
    <property type="entry name" value="CYTOCHROME P450"/>
    <property type="match status" value="1"/>
</dbReference>
<evidence type="ECO:0000256" key="6">
    <source>
        <dbReference type="SAM" id="Phobius"/>
    </source>
</evidence>
<keyword evidence="6" id="KW-0472">Membrane</keyword>
<keyword evidence="6" id="KW-1133">Transmembrane helix</keyword>
<evidence type="ECO:0000313" key="8">
    <source>
        <dbReference type="Proteomes" id="UP001305414"/>
    </source>
</evidence>
<evidence type="ECO:0000256" key="4">
    <source>
        <dbReference type="ARBA" id="ARBA00022723"/>
    </source>
</evidence>